<evidence type="ECO:0000313" key="1">
    <source>
        <dbReference type="EMBL" id="TPG62431.1"/>
    </source>
</evidence>
<comment type="caution">
    <text evidence="1">The sequence shown here is derived from an EMBL/GenBank/DDBJ whole genome shotgun (WGS) entry which is preliminary data.</text>
</comment>
<dbReference type="EMBL" id="RCYZ01000009">
    <property type="protein sequence ID" value="TPG62431.1"/>
    <property type="molecule type" value="Genomic_DNA"/>
</dbReference>
<reference evidence="1 2" key="1">
    <citation type="journal article" date="2019" name="Environ. Microbiol.">
        <title>Species interactions and distinct microbial communities in high Arctic permafrost affected cryosols are associated with the CH4 and CO2 gas fluxes.</title>
        <authorList>
            <person name="Altshuler I."/>
            <person name="Hamel J."/>
            <person name="Turney S."/>
            <person name="Magnuson E."/>
            <person name="Levesque R."/>
            <person name="Greer C."/>
            <person name="Whyte L.G."/>
        </authorList>
    </citation>
    <scope>NUCLEOTIDE SEQUENCE [LARGE SCALE GENOMIC DNA]</scope>
    <source>
        <strain evidence="1 2">S9.2P</strain>
    </source>
</reference>
<accession>A0A502GKU9</accession>
<name>A0A502GKU9_9BACT</name>
<protein>
    <submittedName>
        <fullName evidence="1">Uncharacterized protein</fullName>
    </submittedName>
</protein>
<dbReference type="Proteomes" id="UP000317646">
    <property type="component" value="Unassembled WGS sequence"/>
</dbReference>
<gene>
    <name evidence="1" type="ORF">EAH73_19765</name>
</gene>
<organism evidence="1 2">
    <name type="scientific">Hymenobacter nivis</name>
    <dbReference type="NCBI Taxonomy" id="1850093"/>
    <lineage>
        <taxon>Bacteria</taxon>
        <taxon>Pseudomonadati</taxon>
        <taxon>Bacteroidota</taxon>
        <taxon>Cytophagia</taxon>
        <taxon>Cytophagales</taxon>
        <taxon>Hymenobacteraceae</taxon>
        <taxon>Hymenobacter</taxon>
    </lineage>
</organism>
<dbReference type="AlphaFoldDB" id="A0A502GKU9"/>
<sequence length="121" mass="13277">MVRLLVTIGPDRRVYPSQLAELIAYQRFITGDLEIGPKQAVGVAVGSGVKQKDAKVGFYAGGFTPDTLTRLQQASAYYQEVIANPRTCYWLVQNDCNGCVGLKVNAANGHVFEQGKITFMY</sequence>
<keyword evidence="2" id="KW-1185">Reference proteome</keyword>
<proteinExistence type="predicted"/>
<evidence type="ECO:0000313" key="2">
    <source>
        <dbReference type="Proteomes" id="UP000317646"/>
    </source>
</evidence>